<dbReference type="InterPro" id="IPR051011">
    <property type="entry name" value="Metal_resp_trans_reg"/>
</dbReference>
<reference evidence="6" key="1">
    <citation type="submission" date="2016-08" db="EMBL/GenBank/DDBJ databases">
        <authorList>
            <person name="Varghese N."/>
            <person name="Submissions Spin"/>
        </authorList>
    </citation>
    <scope>NUCLEOTIDE SEQUENCE [LARGE SCALE GENOMIC DNA]</scope>
    <source>
        <strain evidence="6">R-53094</strain>
    </source>
</reference>
<evidence type="ECO:0000256" key="3">
    <source>
        <dbReference type="ARBA" id="ARBA00023163"/>
    </source>
</evidence>
<gene>
    <name evidence="5" type="ORF">GA0061074_1034</name>
</gene>
<accession>A0A1C3ZVF1</accession>
<dbReference type="PRINTS" id="PR00778">
    <property type="entry name" value="HTHARSR"/>
</dbReference>
<dbReference type="NCBIfam" id="NF033788">
    <property type="entry name" value="HTH_metalloreg"/>
    <property type="match status" value="1"/>
</dbReference>
<dbReference type="InterPro" id="IPR011991">
    <property type="entry name" value="ArsR-like_HTH"/>
</dbReference>
<proteinExistence type="predicted"/>
<dbReference type="GO" id="GO:0003677">
    <property type="term" value="F:DNA binding"/>
    <property type="evidence" value="ECO:0007669"/>
    <property type="project" value="UniProtKB-KW"/>
</dbReference>
<dbReference type="GO" id="GO:0003700">
    <property type="term" value="F:DNA-binding transcription factor activity"/>
    <property type="evidence" value="ECO:0007669"/>
    <property type="project" value="InterPro"/>
</dbReference>
<evidence type="ECO:0000256" key="2">
    <source>
        <dbReference type="ARBA" id="ARBA00023125"/>
    </source>
</evidence>
<evidence type="ECO:0000259" key="4">
    <source>
        <dbReference type="PROSITE" id="PS50987"/>
    </source>
</evidence>
<keyword evidence="1" id="KW-0805">Transcription regulation</keyword>
<dbReference type="PANTHER" id="PTHR43132:SF6">
    <property type="entry name" value="HTH-TYPE TRANSCRIPTIONAL REPRESSOR CZRA"/>
    <property type="match status" value="1"/>
</dbReference>
<evidence type="ECO:0000313" key="5">
    <source>
        <dbReference type="EMBL" id="SCB86252.1"/>
    </source>
</evidence>
<dbReference type="PROSITE" id="PS50987">
    <property type="entry name" value="HTH_ARSR_2"/>
    <property type="match status" value="1"/>
</dbReference>
<dbReference type="InterPro" id="IPR036390">
    <property type="entry name" value="WH_DNA-bd_sf"/>
</dbReference>
<sequence>MDDQHLTEMTSIMKLLSNRIRINMLYYLEDRTLNVKELSEILGIEQSVVSHNLALLRHHQLVTSERIGKYNYYRLNDPHILDVINETFEHADHVLRGKKHGE</sequence>
<dbReference type="STRING" id="1505725.GA0061074_1034"/>
<dbReference type="AlphaFoldDB" id="A0A1C3ZVF1"/>
<dbReference type="InterPro" id="IPR001845">
    <property type="entry name" value="HTH_ArsR_DNA-bd_dom"/>
</dbReference>
<name>A0A1C3ZVF1_9LACO</name>
<dbReference type="SUPFAM" id="SSF46785">
    <property type="entry name" value="Winged helix' DNA-binding domain"/>
    <property type="match status" value="1"/>
</dbReference>
<dbReference type="SMART" id="SM00418">
    <property type="entry name" value="HTH_ARSR"/>
    <property type="match status" value="1"/>
</dbReference>
<evidence type="ECO:0000313" key="6">
    <source>
        <dbReference type="Proteomes" id="UP000199268"/>
    </source>
</evidence>
<dbReference type="CDD" id="cd00090">
    <property type="entry name" value="HTH_ARSR"/>
    <property type="match status" value="1"/>
</dbReference>
<evidence type="ECO:0000256" key="1">
    <source>
        <dbReference type="ARBA" id="ARBA00023015"/>
    </source>
</evidence>
<dbReference type="InterPro" id="IPR036388">
    <property type="entry name" value="WH-like_DNA-bd_sf"/>
</dbReference>
<dbReference type="Gene3D" id="1.10.10.10">
    <property type="entry name" value="Winged helix-like DNA-binding domain superfamily/Winged helix DNA-binding domain"/>
    <property type="match status" value="1"/>
</dbReference>
<keyword evidence="3" id="KW-0804">Transcription</keyword>
<protein>
    <submittedName>
        <fullName evidence="5">DNA-binding transcriptional regulator, ArsR family</fullName>
    </submittedName>
</protein>
<keyword evidence="2 5" id="KW-0238">DNA-binding</keyword>
<keyword evidence="6" id="KW-1185">Reference proteome</keyword>
<dbReference type="PANTHER" id="PTHR43132">
    <property type="entry name" value="ARSENICAL RESISTANCE OPERON REPRESSOR ARSR-RELATED"/>
    <property type="match status" value="1"/>
</dbReference>
<organism evidence="5 6">
    <name type="scientific">Weissella bombi</name>
    <dbReference type="NCBI Taxonomy" id="1505725"/>
    <lineage>
        <taxon>Bacteria</taxon>
        <taxon>Bacillati</taxon>
        <taxon>Bacillota</taxon>
        <taxon>Bacilli</taxon>
        <taxon>Lactobacillales</taxon>
        <taxon>Lactobacillaceae</taxon>
        <taxon>Weissella</taxon>
    </lineage>
</organism>
<dbReference type="Pfam" id="PF01022">
    <property type="entry name" value="HTH_5"/>
    <property type="match status" value="1"/>
</dbReference>
<dbReference type="EMBL" id="FMAO01000003">
    <property type="protein sequence ID" value="SCB86252.1"/>
    <property type="molecule type" value="Genomic_DNA"/>
</dbReference>
<dbReference type="RefSeq" id="WP_240005857.1">
    <property type="nucleotide sequence ID" value="NZ_BJEE01000004.1"/>
</dbReference>
<feature type="domain" description="HTH arsR-type" evidence="4">
    <location>
        <begin position="1"/>
        <end position="95"/>
    </location>
</feature>
<dbReference type="Proteomes" id="UP000199268">
    <property type="component" value="Unassembled WGS sequence"/>
</dbReference>